<evidence type="ECO:0000313" key="1">
    <source>
        <dbReference type="EMBL" id="EJW94065.1"/>
    </source>
</evidence>
<dbReference type="EMBL" id="AMCI01006594">
    <property type="protein sequence ID" value="EJW94065.1"/>
    <property type="molecule type" value="Genomic_DNA"/>
</dbReference>
<proteinExistence type="predicted"/>
<comment type="caution">
    <text evidence="1">The sequence shown here is derived from an EMBL/GenBank/DDBJ whole genome shotgun (WGS) entry which is preliminary data.</text>
</comment>
<dbReference type="AlphaFoldDB" id="J9C2P1"/>
<accession>J9C2P1</accession>
<reference evidence="1" key="1">
    <citation type="journal article" date="2012" name="PLoS ONE">
        <title>Gene sets for utilization of primary and secondary nutrition supplies in the distal gut of endangered iberian lynx.</title>
        <authorList>
            <person name="Alcaide M."/>
            <person name="Messina E."/>
            <person name="Richter M."/>
            <person name="Bargiela R."/>
            <person name="Peplies J."/>
            <person name="Huws S.A."/>
            <person name="Newbold C.J."/>
            <person name="Golyshin P.N."/>
            <person name="Simon M.A."/>
            <person name="Lopez G."/>
            <person name="Yakimov M.M."/>
            <person name="Ferrer M."/>
        </authorList>
    </citation>
    <scope>NUCLEOTIDE SEQUENCE</scope>
</reference>
<name>J9C2P1_9ZZZZ</name>
<gene>
    <name evidence="1" type="ORF">EVA_17829</name>
</gene>
<organism evidence="1">
    <name type="scientific">gut metagenome</name>
    <dbReference type="NCBI Taxonomy" id="749906"/>
    <lineage>
        <taxon>unclassified sequences</taxon>
        <taxon>metagenomes</taxon>
        <taxon>organismal metagenomes</taxon>
    </lineage>
</organism>
<protein>
    <submittedName>
        <fullName evidence="1">Uncharacterized protein</fullName>
    </submittedName>
</protein>
<sequence length="43" mass="4780">MLGINLLAQLLSSSLISWQLIRICSAPSHPDILNQLLVCFYGH</sequence>